<organism evidence="1 2">
    <name type="scientific">Smallanthus sonchifolius</name>
    <dbReference type="NCBI Taxonomy" id="185202"/>
    <lineage>
        <taxon>Eukaryota</taxon>
        <taxon>Viridiplantae</taxon>
        <taxon>Streptophyta</taxon>
        <taxon>Embryophyta</taxon>
        <taxon>Tracheophyta</taxon>
        <taxon>Spermatophyta</taxon>
        <taxon>Magnoliopsida</taxon>
        <taxon>eudicotyledons</taxon>
        <taxon>Gunneridae</taxon>
        <taxon>Pentapetalae</taxon>
        <taxon>asterids</taxon>
        <taxon>campanulids</taxon>
        <taxon>Asterales</taxon>
        <taxon>Asteraceae</taxon>
        <taxon>Asteroideae</taxon>
        <taxon>Heliantheae alliance</taxon>
        <taxon>Millerieae</taxon>
        <taxon>Smallanthus</taxon>
    </lineage>
</organism>
<gene>
    <name evidence="1" type="ORF">L1987_20770</name>
</gene>
<name>A0ACB9ISZ6_9ASTR</name>
<accession>A0ACB9ISZ6</accession>
<protein>
    <submittedName>
        <fullName evidence="1">Uncharacterized protein</fullName>
    </submittedName>
</protein>
<reference evidence="1 2" key="2">
    <citation type="journal article" date="2022" name="Mol. Ecol. Resour.">
        <title>The genomes of chicory, endive, great burdock and yacon provide insights into Asteraceae paleo-polyploidization history and plant inulin production.</title>
        <authorList>
            <person name="Fan W."/>
            <person name="Wang S."/>
            <person name="Wang H."/>
            <person name="Wang A."/>
            <person name="Jiang F."/>
            <person name="Liu H."/>
            <person name="Zhao H."/>
            <person name="Xu D."/>
            <person name="Zhang Y."/>
        </authorList>
    </citation>
    <scope>NUCLEOTIDE SEQUENCE [LARGE SCALE GENOMIC DNA]</scope>
    <source>
        <strain evidence="2">cv. Yunnan</strain>
        <tissue evidence="1">Leaves</tissue>
    </source>
</reference>
<comment type="caution">
    <text evidence="1">The sequence shown here is derived from an EMBL/GenBank/DDBJ whole genome shotgun (WGS) entry which is preliminary data.</text>
</comment>
<dbReference type="EMBL" id="CM042024">
    <property type="protein sequence ID" value="KAI3811054.1"/>
    <property type="molecule type" value="Genomic_DNA"/>
</dbReference>
<sequence length="78" mass="9162">MAILVKLLGRRGLWFETIRDCSFFLKGKMIAIVVSVSSVVVLTVSLISVLYARKCRYIQQKRKGYYLRKWTRFLMTIV</sequence>
<evidence type="ECO:0000313" key="2">
    <source>
        <dbReference type="Proteomes" id="UP001056120"/>
    </source>
</evidence>
<dbReference type="Proteomes" id="UP001056120">
    <property type="component" value="Linkage Group LG07"/>
</dbReference>
<proteinExistence type="predicted"/>
<keyword evidence="2" id="KW-1185">Reference proteome</keyword>
<evidence type="ECO:0000313" key="1">
    <source>
        <dbReference type="EMBL" id="KAI3811054.1"/>
    </source>
</evidence>
<reference evidence="2" key="1">
    <citation type="journal article" date="2022" name="Mol. Ecol. Resour.">
        <title>The genomes of chicory, endive, great burdock and yacon provide insights into Asteraceae palaeo-polyploidization history and plant inulin production.</title>
        <authorList>
            <person name="Fan W."/>
            <person name="Wang S."/>
            <person name="Wang H."/>
            <person name="Wang A."/>
            <person name="Jiang F."/>
            <person name="Liu H."/>
            <person name="Zhao H."/>
            <person name="Xu D."/>
            <person name="Zhang Y."/>
        </authorList>
    </citation>
    <scope>NUCLEOTIDE SEQUENCE [LARGE SCALE GENOMIC DNA]</scope>
    <source>
        <strain evidence="2">cv. Yunnan</strain>
    </source>
</reference>